<reference evidence="2" key="1">
    <citation type="submission" date="2022-07" db="EMBL/GenBank/DDBJ databases">
        <title>Enhanced cultured diversity of the mouse gut microbiota enables custom-made synthetic communities.</title>
        <authorList>
            <person name="Afrizal A."/>
        </authorList>
    </citation>
    <scope>NUCLEOTIDE SEQUENCE</scope>
    <source>
        <strain evidence="2">DSM 28593</strain>
    </source>
</reference>
<proteinExistence type="predicted"/>
<comment type="caution">
    <text evidence="2">The sequence shown here is derived from an EMBL/GenBank/DDBJ whole genome shotgun (WGS) entry which is preliminary data.</text>
</comment>
<evidence type="ECO:0000313" key="3">
    <source>
        <dbReference type="Proteomes" id="UP001205748"/>
    </source>
</evidence>
<accession>A0AAE3HE72</accession>
<dbReference type="NCBIfam" id="TIGR02832">
    <property type="entry name" value="spo_yunB"/>
    <property type="match status" value="1"/>
</dbReference>
<protein>
    <submittedName>
        <fullName evidence="2">Sporulation protein YunB</fullName>
    </submittedName>
</protein>
<evidence type="ECO:0000313" key="2">
    <source>
        <dbReference type="EMBL" id="MCR1897802.1"/>
    </source>
</evidence>
<dbReference type="Proteomes" id="UP001205748">
    <property type="component" value="Unassembled WGS sequence"/>
</dbReference>
<dbReference type="InterPro" id="IPR014197">
    <property type="entry name" value="Sporulation_prot_YunB"/>
</dbReference>
<gene>
    <name evidence="2" type="primary">yunB</name>
    <name evidence="2" type="ORF">NSA47_02210</name>
</gene>
<dbReference type="EMBL" id="JANKAS010000001">
    <property type="protein sequence ID" value="MCR1897802.1"/>
    <property type="molecule type" value="Genomic_DNA"/>
</dbReference>
<dbReference type="Pfam" id="PF09560">
    <property type="entry name" value="Spore_YunB"/>
    <property type="match status" value="1"/>
</dbReference>
<feature type="transmembrane region" description="Helical" evidence="1">
    <location>
        <begin position="12"/>
        <end position="32"/>
    </location>
</feature>
<organism evidence="2 3">
    <name type="scientific">Irregularibacter muris</name>
    <dbReference type="NCBI Taxonomy" id="1796619"/>
    <lineage>
        <taxon>Bacteria</taxon>
        <taxon>Bacillati</taxon>
        <taxon>Bacillota</taxon>
        <taxon>Clostridia</taxon>
        <taxon>Eubacteriales</taxon>
        <taxon>Eubacteriaceae</taxon>
        <taxon>Irregularibacter</taxon>
    </lineage>
</organism>
<dbReference type="AlphaFoldDB" id="A0AAE3HE72"/>
<name>A0AAE3HE72_9FIRM</name>
<dbReference type="PIRSF" id="PIRSF021383">
    <property type="entry name" value="YunB"/>
    <property type="match status" value="1"/>
</dbReference>
<keyword evidence="1" id="KW-0472">Membrane</keyword>
<evidence type="ECO:0000256" key="1">
    <source>
        <dbReference type="SAM" id="Phobius"/>
    </source>
</evidence>
<keyword evidence="1" id="KW-0812">Transmembrane</keyword>
<keyword evidence="3" id="KW-1185">Reference proteome</keyword>
<keyword evidence="1" id="KW-1133">Transmembrane helix</keyword>
<sequence length="225" mass="25035">MVKRGLRNKRKFTTFFVVFISIVIIIYAFIFVDRQIRPTVEALSEVQARIIGTQAINDGISEVLATDINYNDLIDIMKDEQGNITLMQANTVAINMMSSNIVSAVQNKMKVVSNKILRIPLGNILGSQVLSSYGPKFDIEIIPAGSVIVDFYTEFEQAGINQTIHRIYLKVTTKVQIIAPLSSKAVEIISNVPIAETVIVGRVPESYINIPNDLENKDLLNIINP</sequence>